<dbReference type="GO" id="GO:0004867">
    <property type="term" value="F:serine-type endopeptidase inhibitor activity"/>
    <property type="evidence" value="ECO:0007669"/>
    <property type="project" value="UniProtKB-KW"/>
</dbReference>
<dbReference type="GO" id="GO:0030198">
    <property type="term" value="P:extracellular matrix organization"/>
    <property type="evidence" value="ECO:0007669"/>
    <property type="project" value="InterPro"/>
</dbReference>
<evidence type="ECO:0000256" key="7">
    <source>
        <dbReference type="ARBA" id="ARBA00022737"/>
    </source>
</evidence>
<keyword evidence="5" id="KW-0646">Protease inhibitor</keyword>
<feature type="domain" description="BPTI/Kunitz inhibitor" evidence="19">
    <location>
        <begin position="1679"/>
        <end position="1729"/>
    </location>
</feature>
<keyword evidence="3" id="KW-0964">Secreted</keyword>
<feature type="compositionally biased region" description="Low complexity" evidence="17">
    <location>
        <begin position="787"/>
        <end position="885"/>
    </location>
</feature>
<dbReference type="SMART" id="SM00209">
    <property type="entry name" value="TSP1"/>
    <property type="match status" value="7"/>
</dbReference>
<keyword evidence="13" id="KW-0393">Immunoglobulin domain</keyword>
<dbReference type="InterPro" id="IPR000884">
    <property type="entry name" value="TSP1_rpt"/>
</dbReference>
<feature type="compositionally biased region" description="Low complexity" evidence="17">
    <location>
        <begin position="1031"/>
        <end position="1260"/>
    </location>
</feature>
<feature type="compositionally biased region" description="Polar residues" evidence="17">
    <location>
        <begin position="907"/>
        <end position="929"/>
    </location>
</feature>
<dbReference type="InterPro" id="IPR036383">
    <property type="entry name" value="TSP1_rpt_sf"/>
</dbReference>
<dbReference type="Proteomes" id="UP000606786">
    <property type="component" value="Unassembled WGS sequence"/>
</dbReference>
<keyword evidence="7" id="KW-0677">Repeat</keyword>
<keyword evidence="9" id="KW-0722">Serine protease inhibitor</keyword>
<dbReference type="GO" id="GO:0004222">
    <property type="term" value="F:metalloendopeptidase activity"/>
    <property type="evidence" value="ECO:0007669"/>
    <property type="project" value="TreeGrafter"/>
</dbReference>
<evidence type="ECO:0000256" key="6">
    <source>
        <dbReference type="ARBA" id="ARBA00022729"/>
    </source>
</evidence>
<feature type="domain" description="BPTI/Kunitz inhibitor" evidence="19">
    <location>
        <begin position="1738"/>
        <end position="1788"/>
    </location>
</feature>
<dbReference type="FunFam" id="2.20.100.10:FF:000005">
    <property type="entry name" value="ADAM metallopeptidase with thrombospondin type 1 motif 9"/>
    <property type="match status" value="1"/>
</dbReference>
<dbReference type="PRINTS" id="PR01857">
    <property type="entry name" value="ADAMTSFAMILY"/>
</dbReference>
<feature type="domain" description="BPTI/Kunitz inhibitor" evidence="19">
    <location>
        <begin position="1916"/>
        <end position="1966"/>
    </location>
</feature>
<evidence type="ECO:0000256" key="8">
    <source>
        <dbReference type="ARBA" id="ARBA00022869"/>
    </source>
</evidence>
<dbReference type="InterPro" id="IPR036645">
    <property type="entry name" value="Elafin-like_sf"/>
</dbReference>
<feature type="compositionally biased region" description="Low complexity" evidence="17">
    <location>
        <begin position="1378"/>
        <end position="1417"/>
    </location>
</feature>
<dbReference type="SUPFAM" id="SSF57256">
    <property type="entry name" value="Elafin-like"/>
    <property type="match status" value="1"/>
</dbReference>
<keyword evidence="10" id="KW-0654">Proteoglycan</keyword>
<dbReference type="OrthoDB" id="5950222at2759"/>
<keyword evidence="12" id="KW-0325">Glycoprotein</keyword>
<dbReference type="Gene3D" id="2.60.120.830">
    <property type="match status" value="1"/>
</dbReference>
<dbReference type="FunFam" id="4.10.410.10:FF:000017">
    <property type="entry name" value="papilin isoform X2"/>
    <property type="match status" value="1"/>
</dbReference>
<dbReference type="InterPro" id="IPR050439">
    <property type="entry name" value="ADAMTS_ADAMTS-like"/>
</dbReference>
<dbReference type="PANTHER" id="PTHR13723">
    <property type="entry name" value="ADAMTS A DISINTEGRIN AND METALLOPROTEASE WITH THROMBOSPONDIN MOTIFS PROTEASE"/>
    <property type="match status" value="1"/>
</dbReference>
<feature type="domain" description="BPTI/Kunitz inhibitor" evidence="19">
    <location>
        <begin position="2067"/>
        <end position="2117"/>
    </location>
</feature>
<feature type="compositionally biased region" description="Acidic residues" evidence="17">
    <location>
        <begin position="701"/>
        <end position="720"/>
    </location>
</feature>
<feature type="compositionally biased region" description="Pro residues" evidence="17">
    <location>
        <begin position="1975"/>
        <end position="1984"/>
    </location>
</feature>
<evidence type="ECO:0000313" key="22">
    <source>
        <dbReference type="Proteomes" id="UP000606786"/>
    </source>
</evidence>
<dbReference type="Pfam" id="PF00014">
    <property type="entry name" value="Kunitz_BPTI"/>
    <property type="match status" value="10"/>
</dbReference>
<evidence type="ECO:0000256" key="14">
    <source>
        <dbReference type="ARBA" id="ARBA00061693"/>
    </source>
</evidence>
<keyword evidence="2" id="KW-0217">Developmental protein</keyword>
<dbReference type="PROSITE" id="PS51390">
    <property type="entry name" value="WAP"/>
    <property type="match status" value="1"/>
</dbReference>
<dbReference type="PROSITE" id="PS00280">
    <property type="entry name" value="BPTI_KUNITZ_1"/>
    <property type="match status" value="6"/>
</dbReference>
<feature type="compositionally biased region" description="Low complexity" evidence="17">
    <location>
        <begin position="894"/>
        <end position="906"/>
    </location>
</feature>
<evidence type="ECO:0000256" key="16">
    <source>
        <dbReference type="PIRSR" id="PIRSR613273-3"/>
    </source>
</evidence>
<feature type="region of interest" description="Disordered" evidence="17">
    <location>
        <begin position="689"/>
        <end position="1278"/>
    </location>
</feature>
<sequence>STALILFILLFCVQSTYSRFYGTRQKRQYGANMYLPESYIVPGGEADDSAEWTDWSSPSECSRTCGGGVAYQTRDCRRTAPNGAPLCKGGNRKYFSCNTQDCPEGELDFRSQQCARFNRVPFDGITYDWVPYTNAPNPCELNCMPVGERFYYRQKAKVIDGTRCNDRELDVCVDGQCQPVGCDMMLGSNAKEDKCRKCGGDGSTCHTIANHFAANNFQSGYNDIVLIPSGATNIRVEETAPSSNYLACRNSTGHFYLNGDWRIDFPRPMYFAGCWWNYQRKPAGFAAPDQLTCMGPTNEAITIMMLVQDKNISIDYEYSIPASVNHPLPVEYSWTHSEFEPCSEPCGGGTQTRTVTCTNRMTLETVDPNLCDAAKKLPEEQSCNEDPCAPRWVEGEWGKCSKGCGADGMQNRTVTCERISPNGTHTTEEDAVCLKDVGNKPATQQECNRDVKNCPKYHLGPWTPCDKLCGEGKQKRKVTCYIEENGRKRVLPEEECVEEKPPTEKECMLTPCEGVDWIISEWSGCNECGQKTETRTAVCASKLGEIYSDEFCAPEVPTLSRPCESSKCKPIWFTSEWSKCSAACGKGVQSRIVICGEFDGKSIKPAEESKCDASAKPETEQECEGEEKECPGQWFTGPWEPCSKPCGGGERTREVLCLANGTKSLNCEESKMESLSEKCNTQACTEDELLPVDSTASPIPPEDDEDEECEDEDEEEDELLSDLKLSEGIDFDNEAPPLSLATDELMYSDSPYATGESSETISTDIPLSTVEGSGEETDLTTDTSLITEGSGESASSTESTGSTESESSSSPASSASPESTQSTETSADTTESTASSGSTESVSTESSASPQSTGSTETVETSESISADTTPSSSDSTGSTETTASPDSSETLQSTETTDASTGTTDISETSDFTESSASPQSTDSTVSAATDLSTELSESTESPDTTVSSASTESTAGSSESSLSTESTASYSTQSTDSTVSSSTDTTDSTVSSSTDTTESTESTSTDTTESTVSSSTDTTESTESRSTDTTESTVSSSTDTTESTESASTDTTESTLSSSTDITESTVSSSDSTTGSPLSSVSTDASSDSSDTTSDVSSESTVTASDASTESSVSAETSTSSAAVSTDSTISASDVSTDSTATGSDVTTESAETSDATAASEGSTESETTSSGSTEESTSSGSTGSTTEGVSSESTSEISTTEGSTFSTESSVSTESSSSAGTSETTESGSTESEVTESTETTESGPTESTLSEISETTVNIWSTTEENDQSSSNKFEDLFTKAPKDKKCKVKKGCKKATFGCCPDKKTPAKGPFDKGCNIVKTCAETKFGCCSDGVSPAEGKKNEGCPKSQCAETLFGCCPDNYTPAEGEDNEGCPETTTAPPTTTVELSTEGSGETESTISTESTETPETTESPESTEEPESTTEEESKVVKSCSFGEFGCCPDGTTEAKGENFAGCESTAAAPRGCVETPNGCCPDGRTAAAGPNYEGCAACTREPFGCCPDKETPAHGPLGEGCCLLTVFGCCPDNINAARGPNFEDCDCKYTPYGCCDDQKTAARGPNKEGCSCEDSPYGCCPDKITPAGGPKFEGCPCHTLQFGCCPDGLTIAQGPHHYGCHCSQTEHKCCPDEKTPAKGPNGEGCTCLESKYGCCPDGITAAEGDKFEGCASVKEPPQKACGLPKATGPCTNFTIKFYFDTSYGACARFWYGGCDGNNNRFESEGECKDTCQEYKGKEACLLPKNAGPCTGYNKKWYFDSDRNRCEEFNYGGCYGTSNRFDSLAECQQQCAIDETTPPCDQPVEAGPCEGNFERWYYDNQTDVCRPFAYGGCKGNKNNYPTEHACNYHCRQPGVHKDYCSLPKQTGDCSEQHPRWYYSDVDKKCMPFYYTGCGGNKNNFPTQESCEDHCPKEVVKDICEIPAEVGACTDYTPMWYYDTKDQRCRQFYYGGCGGNENKFQTEEACTQRCEKKPEPEPEPAPPAPAPAPVSRTKEVCQYSPDAGDCSAYIQQWFYDREAQACRQFYYGGCGGNDNRFETFEECNQLCAIEPAPAPEPEPTALAAPAPTNVCDMVTDPGDCYNYEIKWYYDKTDGRCKQFYYGGCSGNDNRFDTEEACNSRCVSPPVDVGIRFGVGEAAPAPESAPAPAPAPSPESLEDKGCTLPADYGSCSNGNETRWFYNYAEGLCDEFTYGGCDGNQNNFRTEEECQDQCFDVQPTCSLPPLQGRCSDQIIRWYYDERDKSCYEFEFTGCRGNRNNFVTERECLQYCGNEPPSQPEPESAAPAYSVCDLPVETGDCENSTMAWFYSTDNMACTAFTYSGCGGNGNRFESKEQCIRQCGEFRGVATESPVPSENEVLPNECETFEEECRALRCPFGSRRVPEENTDCTRCICENPCEQYECPEGQQCAVDVSNNADRQFAPVCRETNKTGECPRLTQPTDENCGRECYTDADCREDNKCCSNGCGFVCVHPTQPTTRPRPPVTAAPPVVIYPGEVPAVLEPRSRKKSMYRYLPVA</sequence>
<protein>
    <recommendedName>
        <fullName evidence="15">Papilin</fullName>
    </recommendedName>
</protein>
<feature type="region of interest" description="Disordered" evidence="17">
    <location>
        <begin position="1370"/>
        <end position="1432"/>
    </location>
</feature>
<feature type="disulfide bond" evidence="16">
    <location>
        <begin position="65"/>
        <end position="102"/>
    </location>
</feature>
<feature type="signal peptide" evidence="18">
    <location>
        <begin position="1"/>
        <end position="18"/>
    </location>
</feature>
<evidence type="ECO:0000256" key="18">
    <source>
        <dbReference type="SAM" id="SignalP"/>
    </source>
</evidence>
<dbReference type="InterPro" id="IPR008197">
    <property type="entry name" value="WAP_dom"/>
</dbReference>
<dbReference type="Gene3D" id="2.20.100.10">
    <property type="entry name" value="Thrombospondin type-1 (TSP1) repeat"/>
    <property type="match status" value="5"/>
</dbReference>
<evidence type="ECO:0000256" key="17">
    <source>
        <dbReference type="SAM" id="MobiDB-lite"/>
    </source>
</evidence>
<dbReference type="FunFam" id="4.10.410.10:FF:000020">
    <property type="entry name" value="Collagen, type VI, alpha 3"/>
    <property type="match status" value="5"/>
</dbReference>
<dbReference type="CDD" id="cd00109">
    <property type="entry name" value="Kunitz-type"/>
    <property type="match status" value="7"/>
</dbReference>
<organism evidence="21 22">
    <name type="scientific">Ceratitis capitata</name>
    <name type="common">Mediterranean fruit fly</name>
    <name type="synonym">Tephritis capitata</name>
    <dbReference type="NCBI Taxonomy" id="7213"/>
    <lineage>
        <taxon>Eukaryota</taxon>
        <taxon>Metazoa</taxon>
        <taxon>Ecdysozoa</taxon>
        <taxon>Arthropoda</taxon>
        <taxon>Hexapoda</taxon>
        <taxon>Insecta</taxon>
        <taxon>Pterygota</taxon>
        <taxon>Neoptera</taxon>
        <taxon>Endopterygota</taxon>
        <taxon>Diptera</taxon>
        <taxon>Brachycera</taxon>
        <taxon>Muscomorpha</taxon>
        <taxon>Tephritoidea</taxon>
        <taxon>Tephritidae</taxon>
        <taxon>Ceratitis</taxon>
        <taxon>Ceratitis</taxon>
    </lineage>
</organism>
<feature type="domain" description="BPTI/Kunitz inhibitor" evidence="19">
    <location>
        <begin position="2215"/>
        <end position="2265"/>
    </location>
</feature>
<dbReference type="Pfam" id="PF19236">
    <property type="entry name" value="ADAMTS_CR_3"/>
    <property type="match status" value="1"/>
</dbReference>
<evidence type="ECO:0000259" key="20">
    <source>
        <dbReference type="PROSITE" id="PS51390"/>
    </source>
</evidence>
<dbReference type="GO" id="GO:0006508">
    <property type="term" value="P:proteolysis"/>
    <property type="evidence" value="ECO:0007669"/>
    <property type="project" value="TreeGrafter"/>
</dbReference>
<feature type="region of interest" description="Disordered" evidence="17">
    <location>
        <begin position="2133"/>
        <end position="2153"/>
    </location>
</feature>
<name>A0A811U4M2_CERCA</name>
<comment type="caution">
    <text evidence="21">The sequence shown here is derived from an EMBL/GenBank/DDBJ whole genome shotgun (WGS) entry which is preliminary data.</text>
</comment>
<keyword evidence="22" id="KW-1185">Reference proteome</keyword>
<feature type="non-terminal residue" evidence="21">
    <location>
        <position position="2512"/>
    </location>
</feature>
<dbReference type="EMBL" id="CAJHJT010000001">
    <property type="protein sequence ID" value="CAD6994122.1"/>
    <property type="molecule type" value="Genomic_DNA"/>
</dbReference>
<keyword evidence="8" id="KW-0084">Basement membrane</keyword>
<dbReference type="CDD" id="cd22637">
    <property type="entry name" value="Kunitz_papilin_mig6-like"/>
    <property type="match status" value="1"/>
</dbReference>
<feature type="compositionally biased region" description="Polar residues" evidence="17">
    <location>
        <begin position="1261"/>
        <end position="1276"/>
    </location>
</feature>
<dbReference type="CDD" id="cd22639">
    <property type="entry name" value="Kunitz_papilin_lacunin-like"/>
    <property type="match status" value="1"/>
</dbReference>
<dbReference type="FunFam" id="2.60.120.830:FF:000001">
    <property type="entry name" value="A disintegrin and metalloproteinase with thrombospondin motifs 1"/>
    <property type="match status" value="1"/>
</dbReference>
<evidence type="ECO:0000256" key="9">
    <source>
        <dbReference type="ARBA" id="ARBA00022900"/>
    </source>
</evidence>
<dbReference type="InterPro" id="IPR013273">
    <property type="entry name" value="ADAMTS/ADAMTS-like"/>
</dbReference>
<gene>
    <name evidence="21" type="ORF">CCAP1982_LOCUS2888</name>
</gene>
<dbReference type="InterPro" id="IPR036880">
    <property type="entry name" value="Kunitz_BPTI_sf"/>
</dbReference>
<dbReference type="SMART" id="SM00131">
    <property type="entry name" value="KU"/>
    <property type="match status" value="10"/>
</dbReference>
<dbReference type="Pfam" id="PF19030">
    <property type="entry name" value="TSP1_ADAMTS"/>
    <property type="match status" value="5"/>
</dbReference>
<keyword evidence="6 18" id="KW-0732">Signal</keyword>
<dbReference type="GO" id="GO:0005604">
    <property type="term" value="C:basement membrane"/>
    <property type="evidence" value="ECO:0007669"/>
    <property type="project" value="UniProtKB-SubCell"/>
</dbReference>
<feature type="domain" description="WAP" evidence="20">
    <location>
        <begin position="2422"/>
        <end position="2469"/>
    </location>
</feature>
<dbReference type="PANTHER" id="PTHR13723:SF281">
    <property type="entry name" value="PAPILIN"/>
    <property type="match status" value="1"/>
</dbReference>
<evidence type="ECO:0000259" key="19">
    <source>
        <dbReference type="PROSITE" id="PS50279"/>
    </source>
</evidence>
<feature type="compositionally biased region" description="Acidic residues" evidence="17">
    <location>
        <begin position="1418"/>
        <end position="1428"/>
    </location>
</feature>
<dbReference type="CDD" id="cd00199">
    <property type="entry name" value="WAP"/>
    <property type="match status" value="1"/>
</dbReference>
<keyword evidence="11 16" id="KW-1015">Disulfide bond</keyword>
<dbReference type="PRINTS" id="PR00759">
    <property type="entry name" value="BASICPTASE"/>
</dbReference>
<evidence type="ECO:0000256" key="2">
    <source>
        <dbReference type="ARBA" id="ARBA00022473"/>
    </source>
</evidence>
<evidence type="ECO:0000256" key="4">
    <source>
        <dbReference type="ARBA" id="ARBA00022530"/>
    </source>
</evidence>
<feature type="compositionally biased region" description="Low complexity" evidence="17">
    <location>
        <begin position="931"/>
        <end position="1023"/>
    </location>
</feature>
<evidence type="ECO:0000256" key="5">
    <source>
        <dbReference type="ARBA" id="ARBA00022690"/>
    </source>
</evidence>
<dbReference type="SUPFAM" id="SSF57362">
    <property type="entry name" value="BPTI-like"/>
    <property type="match status" value="10"/>
</dbReference>
<evidence type="ECO:0000313" key="21">
    <source>
        <dbReference type="EMBL" id="CAD6994122.1"/>
    </source>
</evidence>
<dbReference type="Gene3D" id="4.10.410.10">
    <property type="entry name" value="Pancreatic trypsin inhibitor Kunitz domain"/>
    <property type="match status" value="10"/>
</dbReference>
<feature type="compositionally biased region" description="Polar residues" evidence="17">
    <location>
        <begin position="755"/>
        <end position="766"/>
    </location>
</feature>
<evidence type="ECO:0000256" key="13">
    <source>
        <dbReference type="ARBA" id="ARBA00023319"/>
    </source>
</evidence>
<dbReference type="InterPro" id="IPR020901">
    <property type="entry name" value="Prtase_inh_Kunz-CS"/>
</dbReference>
<dbReference type="PROSITE" id="PS50279">
    <property type="entry name" value="BPTI_KUNITZ_2"/>
    <property type="match status" value="10"/>
</dbReference>
<feature type="domain" description="BPTI/Kunitz inhibitor" evidence="19">
    <location>
        <begin position="2157"/>
        <end position="2208"/>
    </location>
</feature>
<evidence type="ECO:0000256" key="10">
    <source>
        <dbReference type="ARBA" id="ARBA00022974"/>
    </source>
</evidence>
<dbReference type="GO" id="GO:0005576">
    <property type="term" value="C:extracellular region"/>
    <property type="evidence" value="ECO:0007669"/>
    <property type="project" value="InterPro"/>
</dbReference>
<feature type="disulfide bond" evidence="16">
    <location>
        <begin position="61"/>
        <end position="97"/>
    </location>
</feature>
<dbReference type="InterPro" id="IPR045371">
    <property type="entry name" value="ADAMTS_CR_3"/>
</dbReference>
<feature type="disulfide bond" evidence="16">
    <location>
        <begin position="76"/>
        <end position="87"/>
    </location>
</feature>
<dbReference type="InterPro" id="IPR010294">
    <property type="entry name" value="ADAMTS_spacer1"/>
</dbReference>
<feature type="region of interest" description="Disordered" evidence="17">
    <location>
        <begin position="1967"/>
        <end position="1987"/>
    </location>
</feature>
<dbReference type="Pfam" id="PF00095">
    <property type="entry name" value="WAP"/>
    <property type="match status" value="1"/>
</dbReference>
<feature type="domain" description="BPTI/Kunitz inhibitor" evidence="19">
    <location>
        <begin position="1857"/>
        <end position="1907"/>
    </location>
</feature>
<dbReference type="SUPFAM" id="SSF82895">
    <property type="entry name" value="TSP-1 type 1 repeat"/>
    <property type="match status" value="7"/>
</dbReference>
<dbReference type="InterPro" id="IPR002223">
    <property type="entry name" value="Kunitz_BPTI"/>
</dbReference>
<feature type="chain" id="PRO_5032405656" description="Papilin" evidence="18">
    <location>
        <begin position="19"/>
        <end position="2512"/>
    </location>
</feature>
<evidence type="ECO:0000256" key="3">
    <source>
        <dbReference type="ARBA" id="ARBA00022525"/>
    </source>
</evidence>
<dbReference type="Pfam" id="PF05986">
    <property type="entry name" value="ADAMTS_spacer1"/>
    <property type="match status" value="1"/>
</dbReference>
<feature type="compositionally biased region" description="Pro residues" evidence="17">
    <location>
        <begin position="2138"/>
        <end position="2148"/>
    </location>
</feature>
<proteinExistence type="inferred from homology"/>
<accession>A0A811U4M2</accession>
<dbReference type="SMART" id="SM00217">
    <property type="entry name" value="WAP"/>
    <property type="match status" value="1"/>
</dbReference>
<dbReference type="Pfam" id="PF00090">
    <property type="entry name" value="TSP_1"/>
    <property type="match status" value="1"/>
</dbReference>
<feature type="domain" description="BPTI/Kunitz inhibitor" evidence="19">
    <location>
        <begin position="1993"/>
        <end position="2043"/>
    </location>
</feature>
<feature type="domain" description="BPTI/Kunitz inhibitor" evidence="19">
    <location>
        <begin position="1797"/>
        <end position="1847"/>
    </location>
</feature>
<reference evidence="21" key="1">
    <citation type="submission" date="2020-11" db="EMBL/GenBank/DDBJ databases">
        <authorList>
            <person name="Whitehead M."/>
        </authorList>
    </citation>
    <scope>NUCLEOTIDE SEQUENCE</scope>
    <source>
        <strain evidence="21">EGII</strain>
    </source>
</reference>
<keyword evidence="4" id="KW-0272">Extracellular matrix</keyword>
<evidence type="ECO:0000256" key="11">
    <source>
        <dbReference type="ARBA" id="ARBA00023157"/>
    </source>
</evidence>
<comment type="subcellular location">
    <subcellularLocation>
        <location evidence="1">Secreted</location>
        <location evidence="1">Extracellular space</location>
        <location evidence="1">Extracellular matrix</location>
        <location evidence="1">Basement membrane</location>
    </subcellularLocation>
</comment>
<comment type="similarity">
    <text evidence="14">Belongs to the papilin family.</text>
</comment>
<evidence type="ECO:0000256" key="12">
    <source>
        <dbReference type="ARBA" id="ARBA00023180"/>
    </source>
</evidence>
<evidence type="ECO:0000256" key="15">
    <source>
        <dbReference type="ARBA" id="ARBA00074534"/>
    </source>
</evidence>
<evidence type="ECO:0000256" key="1">
    <source>
        <dbReference type="ARBA" id="ARBA00004302"/>
    </source>
</evidence>
<dbReference type="PROSITE" id="PS50092">
    <property type="entry name" value="TSP1"/>
    <property type="match status" value="5"/>
</dbReference>
<feature type="domain" description="BPTI/Kunitz inhibitor" evidence="19">
    <location>
        <begin position="2285"/>
        <end position="2335"/>
    </location>
</feature>